<gene>
    <name evidence="2" type="ORF">KK1_002177</name>
</gene>
<feature type="region of interest" description="Disordered" evidence="1">
    <location>
        <begin position="54"/>
        <end position="81"/>
    </location>
</feature>
<evidence type="ECO:0000313" key="3">
    <source>
        <dbReference type="Proteomes" id="UP000075243"/>
    </source>
</evidence>
<dbReference type="Gramene" id="C.cajan_02125.t">
    <property type="protein sequence ID" value="C.cajan_02125.t.cds1"/>
    <property type="gene ID" value="C.cajan_02125"/>
</dbReference>
<evidence type="ECO:0000256" key="1">
    <source>
        <dbReference type="SAM" id="MobiDB-lite"/>
    </source>
</evidence>
<name>A0A151SM95_CAJCA</name>
<organism evidence="2 3">
    <name type="scientific">Cajanus cajan</name>
    <name type="common">Pigeon pea</name>
    <name type="synonym">Cajanus indicus</name>
    <dbReference type="NCBI Taxonomy" id="3821"/>
    <lineage>
        <taxon>Eukaryota</taxon>
        <taxon>Viridiplantae</taxon>
        <taxon>Streptophyta</taxon>
        <taxon>Embryophyta</taxon>
        <taxon>Tracheophyta</taxon>
        <taxon>Spermatophyta</taxon>
        <taxon>Magnoliopsida</taxon>
        <taxon>eudicotyledons</taxon>
        <taxon>Gunneridae</taxon>
        <taxon>Pentapetalae</taxon>
        <taxon>rosids</taxon>
        <taxon>fabids</taxon>
        <taxon>Fabales</taxon>
        <taxon>Fabaceae</taxon>
        <taxon>Papilionoideae</taxon>
        <taxon>50 kb inversion clade</taxon>
        <taxon>NPAAA clade</taxon>
        <taxon>indigoferoid/millettioid clade</taxon>
        <taxon>Phaseoleae</taxon>
        <taxon>Cajanus</taxon>
    </lineage>
</organism>
<proteinExistence type="predicted"/>
<dbReference type="Proteomes" id="UP000075243">
    <property type="component" value="Chromosome 11"/>
</dbReference>
<dbReference type="EMBL" id="CM003613">
    <property type="protein sequence ID" value="KYP55950.1"/>
    <property type="molecule type" value="Genomic_DNA"/>
</dbReference>
<sequence length="235" mass="25631">MDSDAATLRRLVDQVEQIRQQHDTNPQNVRAKHEIDLAAIRTVKVVDLAALPAENKRIRAPPQQRHPDPPPGSQFNPGGATRADVCQAARPAPLRGVINTIAGGFAGGGASSSARKKHRRNVNRVHLTTSVSTQGSPAITFTDDDYAGVNPNHDDPMVVTMALSNWEVHKTLVDQGSLADILYWPTFLRLDVPHSLTQPHKEPLVGFAGKSIHTRGYLDLLTTFGAPPDSRWVMV</sequence>
<accession>A0A151SM95</accession>
<protein>
    <submittedName>
        <fullName evidence="2">Uncharacterized protein</fullName>
    </submittedName>
</protein>
<dbReference type="PANTHER" id="PTHR33240">
    <property type="entry name" value="OS08G0508500 PROTEIN"/>
    <property type="match status" value="1"/>
</dbReference>
<reference evidence="2 3" key="1">
    <citation type="journal article" date="2012" name="Nat. Biotechnol.">
        <title>Draft genome sequence of pigeonpea (Cajanus cajan), an orphan legume crop of resource-poor farmers.</title>
        <authorList>
            <person name="Varshney R.K."/>
            <person name="Chen W."/>
            <person name="Li Y."/>
            <person name="Bharti A.K."/>
            <person name="Saxena R.K."/>
            <person name="Schlueter J.A."/>
            <person name="Donoghue M.T."/>
            <person name="Azam S."/>
            <person name="Fan G."/>
            <person name="Whaley A.M."/>
            <person name="Farmer A.D."/>
            <person name="Sheridan J."/>
            <person name="Iwata A."/>
            <person name="Tuteja R."/>
            <person name="Penmetsa R.V."/>
            <person name="Wu W."/>
            <person name="Upadhyaya H.D."/>
            <person name="Yang S.P."/>
            <person name="Shah T."/>
            <person name="Saxena K.B."/>
            <person name="Michael T."/>
            <person name="McCombie W.R."/>
            <person name="Yang B."/>
            <person name="Zhang G."/>
            <person name="Yang H."/>
            <person name="Wang J."/>
            <person name="Spillane C."/>
            <person name="Cook D.R."/>
            <person name="May G.D."/>
            <person name="Xu X."/>
            <person name="Jackson S.A."/>
        </authorList>
    </citation>
    <scope>NUCLEOTIDE SEQUENCE [LARGE SCALE GENOMIC DNA]</scope>
    <source>
        <strain evidence="3">cv. Asha</strain>
    </source>
</reference>
<dbReference type="PANTHER" id="PTHR33240:SF15">
    <property type="entry name" value="GAG-PRO-LIKE PROTEIN"/>
    <property type="match status" value="1"/>
</dbReference>
<evidence type="ECO:0000313" key="2">
    <source>
        <dbReference type="EMBL" id="KYP55950.1"/>
    </source>
</evidence>
<dbReference type="AlphaFoldDB" id="A0A151SM95"/>
<keyword evidence="3" id="KW-1185">Reference proteome</keyword>